<evidence type="ECO:0000313" key="2">
    <source>
        <dbReference type="EMBL" id="QKX60201.1"/>
    </source>
</evidence>
<dbReference type="Gene3D" id="3.40.50.880">
    <property type="match status" value="1"/>
</dbReference>
<dbReference type="RefSeq" id="XP_035346378.1">
    <property type="nucleotide sequence ID" value="XM_035490485.1"/>
</dbReference>
<protein>
    <recommendedName>
        <fullName evidence="1">DJ-1/PfpI domain-containing protein</fullName>
    </recommendedName>
</protein>
<dbReference type="InterPro" id="IPR029062">
    <property type="entry name" value="Class_I_gatase-like"/>
</dbReference>
<keyword evidence="3" id="KW-1185">Reference proteome</keyword>
<gene>
    <name evidence="2" type="ORF">TRUGW13939_07344</name>
</gene>
<proteinExistence type="predicted"/>
<dbReference type="PANTHER" id="PTHR43130:SF7">
    <property type="entry name" value="DJ-1_PFPI DOMAIN-CONTAINING PROTEIN"/>
    <property type="match status" value="1"/>
</dbReference>
<evidence type="ECO:0000259" key="1">
    <source>
        <dbReference type="Pfam" id="PF01965"/>
    </source>
</evidence>
<dbReference type="GeneID" id="55994837"/>
<dbReference type="Proteomes" id="UP000509510">
    <property type="component" value="Chromosome IV"/>
</dbReference>
<dbReference type="Pfam" id="PF01965">
    <property type="entry name" value="DJ-1_PfpI"/>
    <property type="match status" value="1"/>
</dbReference>
<dbReference type="KEGG" id="trg:TRUGW13939_07344"/>
<dbReference type="OrthoDB" id="543156at2759"/>
<dbReference type="InterPro" id="IPR002818">
    <property type="entry name" value="DJ-1/PfpI"/>
</dbReference>
<dbReference type="AlphaFoldDB" id="A0A7H8R3H3"/>
<evidence type="ECO:0000313" key="3">
    <source>
        <dbReference type="Proteomes" id="UP000509510"/>
    </source>
</evidence>
<dbReference type="InterPro" id="IPR052158">
    <property type="entry name" value="INH-QAR"/>
</dbReference>
<organism evidence="2 3">
    <name type="scientific">Talaromyces rugulosus</name>
    <name type="common">Penicillium rugulosum</name>
    <dbReference type="NCBI Taxonomy" id="121627"/>
    <lineage>
        <taxon>Eukaryota</taxon>
        <taxon>Fungi</taxon>
        <taxon>Dikarya</taxon>
        <taxon>Ascomycota</taxon>
        <taxon>Pezizomycotina</taxon>
        <taxon>Eurotiomycetes</taxon>
        <taxon>Eurotiomycetidae</taxon>
        <taxon>Eurotiales</taxon>
        <taxon>Trichocomaceae</taxon>
        <taxon>Talaromyces</taxon>
        <taxon>Talaromyces sect. Islandici</taxon>
    </lineage>
</organism>
<name>A0A7H8R3H3_TALRU</name>
<dbReference type="SUPFAM" id="SSF52317">
    <property type="entry name" value="Class I glutamine amidotransferase-like"/>
    <property type="match status" value="1"/>
</dbReference>
<sequence>MAPIRFGIPLYPYQAIDVMGSLDVIAGSQINMLKICEDMGLISKDAHKKGMELEFYHIQDSSTGIAPMKLDLENISVFGNTTCADCPPLDYLLLGGPMPDYKMPDEMINFIKDRVAKKEIKTVFTTCTGSLVLAQTGLLDGRRAAVNHNGITLAEKLYPAVNWVKRSDKLNWVVDGNIWTATTAVTGMDMFSHWLLDQCGLEITKISLDLLGHGLRGVDGKPVEL</sequence>
<reference evidence="3" key="1">
    <citation type="submission" date="2020-06" db="EMBL/GenBank/DDBJ databases">
        <title>A chromosome-scale genome assembly of Talaromyces rugulosus W13939.</title>
        <authorList>
            <person name="Wang B."/>
            <person name="Guo L."/>
            <person name="Ye K."/>
            <person name="Wang L."/>
        </authorList>
    </citation>
    <scope>NUCLEOTIDE SEQUENCE [LARGE SCALE GENOMIC DNA]</scope>
    <source>
        <strain evidence="3">W13939</strain>
    </source>
</reference>
<accession>A0A7H8R3H3</accession>
<dbReference type="PANTHER" id="PTHR43130">
    <property type="entry name" value="ARAC-FAMILY TRANSCRIPTIONAL REGULATOR"/>
    <property type="match status" value="1"/>
</dbReference>
<dbReference type="EMBL" id="CP055901">
    <property type="protein sequence ID" value="QKX60201.1"/>
    <property type="molecule type" value="Genomic_DNA"/>
</dbReference>
<feature type="domain" description="DJ-1/PfpI" evidence="1">
    <location>
        <begin position="92"/>
        <end position="191"/>
    </location>
</feature>